<keyword evidence="1" id="KW-0472">Membrane</keyword>
<keyword evidence="1" id="KW-1133">Transmembrane helix</keyword>
<organism evidence="2 3">
    <name type="scientific">Lujinxingia vulgaris</name>
    <dbReference type="NCBI Taxonomy" id="2600176"/>
    <lineage>
        <taxon>Bacteria</taxon>
        <taxon>Deltaproteobacteria</taxon>
        <taxon>Bradymonadales</taxon>
        <taxon>Lujinxingiaceae</taxon>
        <taxon>Lujinxingia</taxon>
    </lineage>
</organism>
<proteinExistence type="predicted"/>
<comment type="caution">
    <text evidence="2">The sequence shown here is derived from an EMBL/GenBank/DDBJ whole genome shotgun (WGS) entry which is preliminary data.</text>
</comment>
<gene>
    <name evidence="2" type="ORF">FRC98_10060</name>
</gene>
<evidence type="ECO:0000313" key="2">
    <source>
        <dbReference type="EMBL" id="TXD37072.1"/>
    </source>
</evidence>
<accession>A0A5C6XIH7</accession>
<name>A0A5C6XIH7_9DELT</name>
<keyword evidence="1" id="KW-0812">Transmembrane</keyword>
<dbReference type="OrthoDB" id="5513989at2"/>
<dbReference type="EMBL" id="VOSM01000004">
    <property type="protein sequence ID" value="TXD37072.1"/>
    <property type="molecule type" value="Genomic_DNA"/>
</dbReference>
<sequence length="147" mass="16483">MTQLHAHDDPAAAELLRQAEEHRGYVRAIDQRLAKTYGLGGMPFFIVLAGLPILAAVFGWWTSAMLWIPGVTLALIVLYVGRKAIYERRDRMREQVETYGVTNGVAMKRIAEHFRAEGEYSFFVALYDERSAPALEVNDRAEPGASV</sequence>
<reference evidence="2 3" key="1">
    <citation type="submission" date="2019-08" db="EMBL/GenBank/DDBJ databases">
        <title>Bradymonadales sp. TMQ4.</title>
        <authorList>
            <person name="Liang Q."/>
        </authorList>
    </citation>
    <scope>NUCLEOTIDE SEQUENCE [LARGE SCALE GENOMIC DNA]</scope>
    <source>
        <strain evidence="2 3">TMQ4</strain>
    </source>
</reference>
<feature type="transmembrane region" description="Helical" evidence="1">
    <location>
        <begin position="37"/>
        <end position="58"/>
    </location>
</feature>
<dbReference type="Proteomes" id="UP000321412">
    <property type="component" value="Unassembled WGS sequence"/>
</dbReference>
<evidence type="ECO:0000313" key="3">
    <source>
        <dbReference type="Proteomes" id="UP000321412"/>
    </source>
</evidence>
<dbReference type="RefSeq" id="WP_146981269.1">
    <property type="nucleotide sequence ID" value="NZ_VOSM01000004.1"/>
</dbReference>
<evidence type="ECO:0000256" key="1">
    <source>
        <dbReference type="SAM" id="Phobius"/>
    </source>
</evidence>
<feature type="transmembrane region" description="Helical" evidence="1">
    <location>
        <begin position="64"/>
        <end position="81"/>
    </location>
</feature>
<protein>
    <submittedName>
        <fullName evidence="2">Uncharacterized protein</fullName>
    </submittedName>
</protein>
<dbReference type="AlphaFoldDB" id="A0A5C6XIH7"/>
<keyword evidence="3" id="KW-1185">Reference proteome</keyword>